<feature type="transmembrane region" description="Helical" evidence="1">
    <location>
        <begin position="362"/>
        <end position="383"/>
    </location>
</feature>
<keyword evidence="4" id="KW-1185">Reference proteome</keyword>
<protein>
    <recommendedName>
        <fullName evidence="2">DUF418 domain-containing protein</fullName>
    </recommendedName>
</protein>
<evidence type="ECO:0000259" key="2">
    <source>
        <dbReference type="Pfam" id="PF04235"/>
    </source>
</evidence>
<evidence type="ECO:0000313" key="4">
    <source>
        <dbReference type="Proteomes" id="UP000538566"/>
    </source>
</evidence>
<dbReference type="AlphaFoldDB" id="A0A7W7ESJ6"/>
<dbReference type="EMBL" id="JACHOA010000001">
    <property type="protein sequence ID" value="MBB4611866.1"/>
    <property type="molecule type" value="Genomic_DNA"/>
</dbReference>
<feature type="transmembrane region" description="Helical" evidence="1">
    <location>
        <begin position="54"/>
        <end position="81"/>
    </location>
</feature>
<dbReference type="Proteomes" id="UP000538566">
    <property type="component" value="Unassembled WGS sequence"/>
</dbReference>
<keyword evidence="1" id="KW-1133">Transmembrane helix</keyword>
<gene>
    <name evidence="3" type="ORF">GGR37_000112</name>
</gene>
<feature type="transmembrane region" description="Helical" evidence="1">
    <location>
        <begin position="337"/>
        <end position="356"/>
    </location>
</feature>
<name>A0A7W7ESJ6_9SPHN</name>
<organism evidence="3 4">
    <name type="scientific">Novosphingobium taihuense</name>
    <dbReference type="NCBI Taxonomy" id="260085"/>
    <lineage>
        <taxon>Bacteria</taxon>
        <taxon>Pseudomonadati</taxon>
        <taxon>Pseudomonadota</taxon>
        <taxon>Alphaproteobacteria</taxon>
        <taxon>Sphingomonadales</taxon>
        <taxon>Sphingomonadaceae</taxon>
        <taxon>Novosphingobium</taxon>
    </lineage>
</organism>
<dbReference type="InterPro" id="IPR052529">
    <property type="entry name" value="Bact_Transport_Assoc"/>
</dbReference>
<sequence length="409" mass="44702">MDEDTPRTRIEAIDFLRGVAVLGILAINVTGFWGPSLATFSPRIPEFATGSDPWFALAFVVFEGKMRALFSLLFGASMVLFAQSAERHGADPDLAQLRRLAWLLLFGYLHFVLLWWGDILFLYALCGLGALALRRLEPIQLLGIALPFYLLAQGIEALFALPGVFTEQAVLGGTAAPSDVAEQAAMMGRIAASVARDVAVLNAGFLEAIRLKLSSAPLQPLNTTLSTFTETLPLMLIGMAMMRSGFFTDWPRRRLASIAGIGILGGGLPTVLVTLWLWHHGWPPRAMFAAIEHGMALPHLMMALGYAAALLVVFPSIRKWTLARALVAAGKCAFSNYIGTTVLMGAIFSGWGLGLGPELPRVWLPAFVLLGWGAMLSWPQWWLARFGQGPLERLWRRLALPRGDLARQH</sequence>
<feature type="transmembrane region" description="Helical" evidence="1">
    <location>
        <begin position="12"/>
        <end position="34"/>
    </location>
</feature>
<feature type="transmembrane region" description="Helical" evidence="1">
    <location>
        <begin position="102"/>
        <end position="133"/>
    </location>
</feature>
<dbReference type="PANTHER" id="PTHR30590:SF2">
    <property type="entry name" value="INNER MEMBRANE PROTEIN"/>
    <property type="match status" value="1"/>
</dbReference>
<comment type="caution">
    <text evidence="3">The sequence shown here is derived from an EMBL/GenBank/DDBJ whole genome shotgun (WGS) entry which is preliminary data.</text>
</comment>
<evidence type="ECO:0000313" key="3">
    <source>
        <dbReference type="EMBL" id="MBB4611866.1"/>
    </source>
</evidence>
<feature type="domain" description="DUF418" evidence="2">
    <location>
        <begin position="241"/>
        <end position="399"/>
    </location>
</feature>
<dbReference type="PANTHER" id="PTHR30590">
    <property type="entry name" value="INNER MEMBRANE PROTEIN"/>
    <property type="match status" value="1"/>
</dbReference>
<dbReference type="InterPro" id="IPR007349">
    <property type="entry name" value="DUF418"/>
</dbReference>
<proteinExistence type="predicted"/>
<keyword evidence="1" id="KW-0812">Transmembrane</keyword>
<feature type="transmembrane region" description="Helical" evidence="1">
    <location>
        <begin position="255"/>
        <end position="278"/>
    </location>
</feature>
<dbReference type="RefSeq" id="WP_144902734.1">
    <property type="nucleotide sequence ID" value="NZ_JACHOA010000001.1"/>
</dbReference>
<dbReference type="Pfam" id="PF04235">
    <property type="entry name" value="DUF418"/>
    <property type="match status" value="1"/>
</dbReference>
<dbReference type="OrthoDB" id="9807744at2"/>
<evidence type="ECO:0000256" key="1">
    <source>
        <dbReference type="SAM" id="Phobius"/>
    </source>
</evidence>
<keyword evidence="1" id="KW-0472">Membrane</keyword>
<feature type="transmembrane region" description="Helical" evidence="1">
    <location>
        <begin position="298"/>
        <end position="317"/>
    </location>
</feature>
<reference evidence="3 4" key="1">
    <citation type="submission" date="2020-08" db="EMBL/GenBank/DDBJ databases">
        <title>Genomic Encyclopedia of Type Strains, Phase IV (KMG-IV): sequencing the most valuable type-strain genomes for metagenomic binning, comparative biology and taxonomic classification.</title>
        <authorList>
            <person name="Goeker M."/>
        </authorList>
    </citation>
    <scope>NUCLEOTIDE SEQUENCE [LARGE SCALE GENOMIC DNA]</scope>
    <source>
        <strain evidence="3 4">DSM 17507</strain>
    </source>
</reference>
<accession>A0A7W7ESJ6</accession>
<feature type="transmembrane region" description="Helical" evidence="1">
    <location>
        <begin position="139"/>
        <end position="161"/>
    </location>
</feature>